<evidence type="ECO:0000256" key="1">
    <source>
        <dbReference type="SAM" id="MobiDB-lite"/>
    </source>
</evidence>
<reference evidence="2" key="2">
    <citation type="submission" date="2022-01" db="EMBL/GenBank/DDBJ databases">
        <authorList>
            <person name="Yamashiro T."/>
            <person name="Shiraishi A."/>
            <person name="Satake H."/>
            <person name="Nakayama K."/>
        </authorList>
    </citation>
    <scope>NUCLEOTIDE SEQUENCE</scope>
</reference>
<feature type="compositionally biased region" description="Acidic residues" evidence="1">
    <location>
        <begin position="253"/>
        <end position="305"/>
    </location>
</feature>
<proteinExistence type="predicted"/>
<dbReference type="Proteomes" id="UP001151760">
    <property type="component" value="Unassembled WGS sequence"/>
</dbReference>
<sequence>MAQENCKSSGRYRIHHEHHHKEDLKIIIEDSWNESNEDDHEEACLMAVRYHKVEFNRISLTRFRSCTSRSHYWSVSKQTTRSDDFRNSRSLLKKYSAATVRRPGRPFKGRGLVKSKGQRSPSGLFYSSFSVNALKHSSILHSSSMRLVHVPFNSSSIRLAMSSDNTLFAVTYTSISSDLNGLSWGIPLVNADELLEMDPYEEVAQQGQTLPLSPACVPDPMKLDEHVPVYVLEPEHPEYHVPTYDDIQSMENDSIDYPDEPEDDDEDLEEDPEEDYTNYPADGEDGDDEPSDDDDNDDDTNDENEEHLALADSSIVPVVDHVPSVGDTEASETDESAPTPRSPQTRVPFSQTRLRRAQKIVRLDPPMSASMEARIAEHAVAPIPPTSPAYDHAPLGHKTATTCMRDDILEKDMPPRRRFILTAPPPGYDVAESSAVATARPPRGQYDFVDTIEVRALQASKHRMMTSIEEVNLRVIYQAQVRRQESEDFYTQLHNAQTDRGDIRLEIDVVRDKRTTYETELHEVRQAYLSSEAQNRALLARLETLETHMSRMEWQRQRAEDHAVRQMMRTQVLEARAQIDTVEDTGSSC</sequence>
<name>A0ABQ4YBG7_9ASTR</name>
<dbReference type="EMBL" id="BQNB010010252">
    <property type="protein sequence ID" value="GJS74750.1"/>
    <property type="molecule type" value="Genomic_DNA"/>
</dbReference>
<evidence type="ECO:0000313" key="3">
    <source>
        <dbReference type="Proteomes" id="UP001151760"/>
    </source>
</evidence>
<protein>
    <submittedName>
        <fullName evidence="2">Uncharacterized protein</fullName>
    </submittedName>
</protein>
<feature type="region of interest" description="Disordered" evidence="1">
    <location>
        <begin position="241"/>
        <end position="348"/>
    </location>
</feature>
<keyword evidence="3" id="KW-1185">Reference proteome</keyword>
<organism evidence="2 3">
    <name type="scientific">Tanacetum coccineum</name>
    <dbReference type="NCBI Taxonomy" id="301880"/>
    <lineage>
        <taxon>Eukaryota</taxon>
        <taxon>Viridiplantae</taxon>
        <taxon>Streptophyta</taxon>
        <taxon>Embryophyta</taxon>
        <taxon>Tracheophyta</taxon>
        <taxon>Spermatophyta</taxon>
        <taxon>Magnoliopsida</taxon>
        <taxon>eudicotyledons</taxon>
        <taxon>Gunneridae</taxon>
        <taxon>Pentapetalae</taxon>
        <taxon>asterids</taxon>
        <taxon>campanulids</taxon>
        <taxon>Asterales</taxon>
        <taxon>Asteraceae</taxon>
        <taxon>Asteroideae</taxon>
        <taxon>Anthemideae</taxon>
        <taxon>Anthemidinae</taxon>
        <taxon>Tanacetum</taxon>
    </lineage>
</organism>
<evidence type="ECO:0000313" key="2">
    <source>
        <dbReference type="EMBL" id="GJS74750.1"/>
    </source>
</evidence>
<gene>
    <name evidence="2" type="ORF">Tco_0707591</name>
</gene>
<reference evidence="2" key="1">
    <citation type="journal article" date="2022" name="Int. J. Mol. Sci.">
        <title>Draft Genome of Tanacetum Coccineum: Genomic Comparison of Closely Related Tanacetum-Family Plants.</title>
        <authorList>
            <person name="Yamashiro T."/>
            <person name="Shiraishi A."/>
            <person name="Nakayama K."/>
            <person name="Satake H."/>
        </authorList>
    </citation>
    <scope>NUCLEOTIDE SEQUENCE</scope>
</reference>
<comment type="caution">
    <text evidence="2">The sequence shown here is derived from an EMBL/GenBank/DDBJ whole genome shotgun (WGS) entry which is preliminary data.</text>
</comment>
<accession>A0ABQ4YBG7</accession>